<dbReference type="EMBL" id="AKWD02000050">
    <property type="protein sequence ID" value="EMO53135.1"/>
    <property type="molecule type" value="Genomic_DNA"/>
</dbReference>
<comment type="caution">
    <text evidence="2">The sequence shown here is derived from an EMBL/GenBank/DDBJ whole genome shotgun (WGS) entry which is preliminary data.</text>
</comment>
<dbReference type="Proteomes" id="UP000012112">
    <property type="component" value="Unassembled WGS sequence"/>
</dbReference>
<evidence type="ECO:0000313" key="3">
    <source>
        <dbReference type="Proteomes" id="UP000012112"/>
    </source>
</evidence>
<dbReference type="AlphaFoldDB" id="M6V8C7"/>
<evidence type="ECO:0000256" key="1">
    <source>
        <dbReference type="SAM" id="Phobius"/>
    </source>
</evidence>
<keyword evidence="1" id="KW-0472">Membrane</keyword>
<accession>M6V8C7</accession>
<evidence type="ECO:0000313" key="2">
    <source>
        <dbReference type="EMBL" id="EMO53135.1"/>
    </source>
</evidence>
<sequence>MQKLEIHSFFKRFIYLFLFFYNLYFECGKFQTKDCKL</sequence>
<proteinExistence type="predicted"/>
<keyword evidence="1" id="KW-1133">Transmembrane helix</keyword>
<reference evidence="2 3" key="1">
    <citation type="submission" date="2013-01" db="EMBL/GenBank/DDBJ databases">
        <authorList>
            <person name="Harkins D.M."/>
            <person name="Durkin A.S."/>
            <person name="Brinkac L.M."/>
            <person name="Haft D.H."/>
            <person name="Selengut J.D."/>
            <person name="Sanka R."/>
            <person name="DePew J."/>
            <person name="Purushe J."/>
            <person name="Matthias M.A."/>
            <person name="Vinetz J.M."/>
            <person name="Sutton G.G."/>
            <person name="Nierman W.C."/>
            <person name="Fouts D.E."/>
        </authorList>
    </citation>
    <scope>NUCLEOTIDE SEQUENCE [LARGE SCALE GENOMIC DNA]</scope>
    <source>
        <strain evidence="2 3">HAI1536</strain>
    </source>
</reference>
<organism evidence="2 3">
    <name type="scientific">Leptospira noguchii</name>
    <dbReference type="NCBI Taxonomy" id="28182"/>
    <lineage>
        <taxon>Bacteria</taxon>
        <taxon>Pseudomonadati</taxon>
        <taxon>Spirochaetota</taxon>
        <taxon>Spirochaetia</taxon>
        <taxon>Leptospirales</taxon>
        <taxon>Leptospiraceae</taxon>
        <taxon>Leptospira</taxon>
    </lineage>
</organism>
<gene>
    <name evidence="2" type="ORF">LEP1GSC172_1670</name>
</gene>
<name>M6V8C7_9LEPT</name>
<feature type="transmembrane region" description="Helical" evidence="1">
    <location>
        <begin position="6"/>
        <end position="24"/>
    </location>
</feature>
<protein>
    <submittedName>
        <fullName evidence="2">Uncharacterized protein</fullName>
    </submittedName>
</protein>
<keyword evidence="1" id="KW-0812">Transmembrane</keyword>